<accession>A0ABU1TP20</accession>
<dbReference type="RefSeq" id="WP_310025940.1">
    <property type="nucleotide sequence ID" value="NZ_JAVDVI010000006.1"/>
</dbReference>
<dbReference type="Proteomes" id="UP001255185">
    <property type="component" value="Unassembled WGS sequence"/>
</dbReference>
<name>A0ABU1TP20_9FLAO</name>
<keyword evidence="3" id="KW-1185">Reference proteome</keyword>
<dbReference type="EMBL" id="JAVDVI010000006">
    <property type="protein sequence ID" value="MDR6967695.1"/>
    <property type="molecule type" value="Genomic_DNA"/>
</dbReference>
<protein>
    <submittedName>
        <fullName evidence="2">Nucleotide-binding protein</fullName>
    </submittedName>
</protein>
<organism evidence="2 3">
    <name type="scientific">Flavobacterium arsenatis</name>
    <dbReference type="NCBI Taxonomy" id="1484332"/>
    <lineage>
        <taxon>Bacteria</taxon>
        <taxon>Pseudomonadati</taxon>
        <taxon>Bacteroidota</taxon>
        <taxon>Flavobacteriia</taxon>
        <taxon>Flavobacteriales</taxon>
        <taxon>Flavobacteriaceae</taxon>
        <taxon>Flavobacterium</taxon>
    </lineage>
</organism>
<comment type="caution">
    <text evidence="2">The sequence shown here is derived from an EMBL/GenBank/DDBJ whole genome shotgun (WGS) entry which is preliminary data.</text>
</comment>
<evidence type="ECO:0000313" key="2">
    <source>
        <dbReference type="EMBL" id="MDR6967695.1"/>
    </source>
</evidence>
<dbReference type="InterPro" id="IPR019302">
    <property type="entry name" value="CAP12/PCTIR_TIR_dom"/>
</dbReference>
<gene>
    <name evidence="2" type="ORF">J2X31_001707</name>
</gene>
<feature type="domain" description="CD-NTase-associated protein 12/Pycsar effector protein TIR" evidence="1">
    <location>
        <begin position="151"/>
        <end position="268"/>
    </location>
</feature>
<proteinExistence type="predicted"/>
<dbReference type="Pfam" id="PF10137">
    <property type="entry name" value="CAP12-PCTIR_TIR"/>
    <property type="match status" value="1"/>
</dbReference>
<evidence type="ECO:0000313" key="3">
    <source>
        <dbReference type="Proteomes" id="UP001255185"/>
    </source>
</evidence>
<reference evidence="2 3" key="1">
    <citation type="submission" date="2023-07" db="EMBL/GenBank/DDBJ databases">
        <title>Sorghum-associated microbial communities from plants grown in Nebraska, USA.</title>
        <authorList>
            <person name="Schachtman D."/>
        </authorList>
    </citation>
    <scope>NUCLEOTIDE SEQUENCE [LARGE SCALE GENOMIC DNA]</scope>
    <source>
        <strain evidence="2 3">3773</strain>
    </source>
</reference>
<sequence length="293" mass="33842">MTKRVVKTTINNIPTELIKSRTDFNSELDKRIELGNELIKRIVNTPDDFNVLRSDYSNWNDYNSEYLKHAFNKEFNEYKKRYDDAGSFNFAIISTNRTKSPYQELQDFRSRIDSKLDNLIKLKLKSELLKSSIEEKNGSQIIKNEKNLSEVFIVHGHDDEAKIKTARFVEKLGFKPIILHEQASGSKTVIEKIETYSNVGFGIVLYTPCDTGAKKEDDPKYKNRARQNVVFEHGFLIGKIGRQNVCALVKDDIETPNDISGVVYIKMDVDDAWQLKLARELRNSGYEVDMNKL</sequence>
<evidence type="ECO:0000259" key="1">
    <source>
        <dbReference type="Pfam" id="PF10137"/>
    </source>
</evidence>